<sequence>MTLKLGSSGLMVSAWTAVMRLRFPSYALGVDGRPIRIDGYFGYDEEKVQKEYQIRTGQYPSGQVSREDLHRLGLLPTLLSIHGTGQADPFGIGYPADIARRVLDLYWWQPVGNWPAKAVPMNGSVDAGERECVRLISNPLIVPGPTAFVDYSQGSVIGGRVRNRMRRKELRGELVAAASFGNPMRLRGHYAGNVDPGGEGIDPRQELAAEPFRIELAAKGDLYTTCPGGQSGEMERAIYHAVFSRFIGEDSLIEQVWELARNPWVEVPAAVKAIVRGGMFVVKGTGPHVRYHIDQCPGTGMTYYEYAIKHLRDTAEARLRRIVASVP</sequence>
<dbReference type="EMBL" id="JF704093">
    <property type="protein sequence ID" value="AEJ94497.1"/>
    <property type="molecule type" value="Genomic_DNA"/>
</dbReference>
<keyword evidence="2" id="KW-1185">Reference proteome</keyword>
<organism evidence="1 2">
    <name type="scientific">Mycobacterium phage Backyardigan</name>
    <dbReference type="NCBI Taxonomy" id="2902881"/>
    <lineage>
        <taxon>Viruses</taxon>
        <taxon>Duplodnaviria</taxon>
        <taxon>Heunggongvirae</taxon>
        <taxon>Uroviricota</taxon>
        <taxon>Caudoviricetes</taxon>
        <taxon>Backyardiganvirus</taxon>
        <taxon>Backyardiganvirus backyardigan</taxon>
    </lineage>
</organism>
<dbReference type="GeneID" id="40232130"/>
<accession>G1BKY3</accession>
<evidence type="ECO:0000313" key="2">
    <source>
        <dbReference type="Proteomes" id="UP000223609"/>
    </source>
</evidence>
<proteinExistence type="predicted"/>
<gene>
    <name evidence="1" type="primary">10</name>
    <name evidence="1" type="ORF">BACKYARDIGAN_10</name>
</gene>
<dbReference type="Gene3D" id="3.40.50.1820">
    <property type="entry name" value="alpha/beta hydrolase"/>
    <property type="match status" value="1"/>
</dbReference>
<reference evidence="1 2" key="1">
    <citation type="journal article" date="2012" name="J. Virol.">
        <title>Complete Genome Sequences of 138 Mycobacteriophages.</title>
        <authorList>
            <consortium name="the Science Education Alliance Phage Hunters Advancing Genomics and Evolutionary Science Program"/>
            <consortium name="the KwaZulu-Natal Research Institute for Tuberculosis and HIV Mycobacterial Genetics Course Students"/>
            <consortium name="the Phage Hunters Integrating Research and Education Program"/>
            <person name="Hatfull G.F."/>
        </authorList>
    </citation>
    <scope>NUCLEOTIDE SEQUENCE [LARGE SCALE GENOMIC DNA]</scope>
    <source>
        <strain evidence="2">Backyardigan</strain>
    </source>
</reference>
<dbReference type="Gene3D" id="1.10.10.1120">
    <property type="entry name" value="Lysin B, C-terminal linker domain"/>
    <property type="match status" value="1"/>
</dbReference>
<dbReference type="Proteomes" id="UP000223609">
    <property type="component" value="Segment"/>
</dbReference>
<dbReference type="RefSeq" id="YP_009635423.1">
    <property type="nucleotide sequence ID" value="NC_042308.1"/>
</dbReference>
<protein>
    <submittedName>
        <fullName evidence="1">Lysin B</fullName>
    </submittedName>
</protein>
<name>G1BKY3_9CAUD</name>
<evidence type="ECO:0000313" key="1">
    <source>
        <dbReference type="EMBL" id="AEJ94497.1"/>
    </source>
</evidence>
<dbReference type="InterPro" id="IPR029058">
    <property type="entry name" value="AB_hydrolase_fold"/>
</dbReference>
<dbReference type="InterPro" id="IPR041855">
    <property type="entry name" value="Lysin_B_C_ter"/>
</dbReference>